<dbReference type="OrthoDB" id="9764467at2"/>
<protein>
    <submittedName>
        <fullName evidence="4">Uncharacterized protein YhaN</fullName>
    </submittedName>
</protein>
<dbReference type="InterPro" id="IPR038734">
    <property type="entry name" value="YhaN_AAA"/>
</dbReference>
<keyword evidence="2" id="KW-1133">Transmembrane helix</keyword>
<organism evidence="4 5">
    <name type="scientific">Halobacillus alkaliphilus</name>
    <dbReference type="NCBI Taxonomy" id="396056"/>
    <lineage>
        <taxon>Bacteria</taxon>
        <taxon>Bacillati</taxon>
        <taxon>Bacillota</taxon>
        <taxon>Bacilli</taxon>
        <taxon>Bacillales</taxon>
        <taxon>Bacillaceae</taxon>
        <taxon>Halobacillus</taxon>
    </lineage>
</organism>
<feature type="coiled-coil region" evidence="1">
    <location>
        <begin position="524"/>
        <end position="579"/>
    </location>
</feature>
<dbReference type="InterPro" id="IPR027417">
    <property type="entry name" value="P-loop_NTPase"/>
</dbReference>
<evidence type="ECO:0000313" key="4">
    <source>
        <dbReference type="EMBL" id="SFG47760.1"/>
    </source>
</evidence>
<evidence type="ECO:0000256" key="2">
    <source>
        <dbReference type="SAM" id="Phobius"/>
    </source>
</evidence>
<feature type="coiled-coil region" evidence="1">
    <location>
        <begin position="199"/>
        <end position="233"/>
    </location>
</feature>
<accession>A0A1I2S4T1</accession>
<evidence type="ECO:0000313" key="5">
    <source>
        <dbReference type="Proteomes" id="UP000198897"/>
    </source>
</evidence>
<feature type="coiled-coil region" evidence="1">
    <location>
        <begin position="328"/>
        <end position="355"/>
    </location>
</feature>
<feature type="coiled-coil region" evidence="1">
    <location>
        <begin position="719"/>
        <end position="795"/>
    </location>
</feature>
<reference evidence="5" key="1">
    <citation type="submission" date="2016-10" db="EMBL/GenBank/DDBJ databases">
        <authorList>
            <person name="Varghese N."/>
            <person name="Submissions S."/>
        </authorList>
    </citation>
    <scope>NUCLEOTIDE SEQUENCE [LARGE SCALE GENOMIC DNA]</scope>
    <source>
        <strain evidence="5">FP5</strain>
    </source>
</reference>
<keyword evidence="1" id="KW-0175">Coiled coil</keyword>
<evidence type="ECO:0000256" key="1">
    <source>
        <dbReference type="SAM" id="Coils"/>
    </source>
</evidence>
<sequence>MKIKEIHIYGFGKWKDYSIKLENEQVTLITGQNEAGKSTLYQFILFILFGLPPKEREFYRPKSGGSVGGKLIVSTDEYRNVGIERLHEKENGKVVCRMQDGREEGEEWLKYQLGRMNRDVYDSIYSFNAEDLTNLNQLRGSEIGEVLLNIGLTGSEQIYQTEKWLDKRSQDLFKPKGSKPEVNQQLQVVEELYRKQAMAEKEERSYQELKSNLKKWTEQVKETSEEISDKRNEQYSLEQMIKALPLVLEFHQLKAEMQEVNVDGSFPEEGRERYQQIKESILPLESEKQVTNTKQEEWLSRQQAIKQQLVSEKDWKEAESLLEKQAGFERASHEIEQWKERKAELQEKIEYDRKQMHVPIQDDEWNDYSFPFYIEETWSSLKQEAKTIDQEEARLDEWDSELKVDKHSIYKRKESLAQKMMDEDKVRSYSEQLTLHGQTGASSRDQTPAQLLKVYRLMWILFTMILFTAGWTIALLSSLMLIGLIATLMSGITAFCAFWSHRSLQNVVPVKEHPSAPVHSLSEIQQKLSEHEKDKAERAHLEDQERNVSQEEIRLEERKRHLNQRKNRLEAGIQEQETLYPFLTSLSIDHWEKLYHWLTQAKQKWSEIEKLDQSIKQHEEWISGVLHDLKRFYERLNWESESKEALEMWSGLRNWALQHQQLQNELSSVNEQLSQTEQQLKEINARLYVYYEKRQDLFNQAGVPSEEAFYLRLKQTETLKEQNARRHSLIQQIHRLMSEKEQKQFAVWQHPPDESKLQVQWNATKEKMQDKEKEQRELQQQVADAKSKLRTLESSGQYSELVHHYEAERSKLKDLAIEWAKYQLAGHVVHKTKEKYKQTYLPQVLEQAGKYFARLTSGKYAAVHLLEDREALRIEDYEGKVYEVFELSRGTRDQLYVSLRLSLGKTMAETVRLPFLLDDAFVHFDQQRLPVMLEIIEEMSNDHQIILFTWRSDLASSFQKVKEHKL</sequence>
<keyword evidence="5" id="KW-1185">Reference proteome</keyword>
<dbReference type="RefSeq" id="WP_089754118.1">
    <property type="nucleotide sequence ID" value="NZ_FOOG01000047.1"/>
</dbReference>
<dbReference type="Gene3D" id="3.40.50.300">
    <property type="entry name" value="P-loop containing nucleotide triphosphate hydrolases"/>
    <property type="match status" value="2"/>
</dbReference>
<dbReference type="AlphaFoldDB" id="A0A1I2S4T1"/>
<feature type="coiled-coil region" evidence="1">
    <location>
        <begin position="652"/>
        <end position="686"/>
    </location>
</feature>
<dbReference type="Pfam" id="PF13514">
    <property type="entry name" value="AAA_27"/>
    <property type="match status" value="1"/>
</dbReference>
<feature type="transmembrane region" description="Helical" evidence="2">
    <location>
        <begin position="479"/>
        <end position="499"/>
    </location>
</feature>
<dbReference type="Proteomes" id="UP000198897">
    <property type="component" value="Unassembled WGS sequence"/>
</dbReference>
<keyword evidence="2" id="KW-0812">Transmembrane</keyword>
<dbReference type="EMBL" id="FOOG01000047">
    <property type="protein sequence ID" value="SFG47760.1"/>
    <property type="molecule type" value="Genomic_DNA"/>
</dbReference>
<gene>
    <name evidence="4" type="ORF">SAMN05216353_14710</name>
</gene>
<dbReference type="PANTHER" id="PTHR41259">
    <property type="entry name" value="DOUBLE-STRAND BREAK REPAIR RAD50 ATPASE, PUTATIVE-RELATED"/>
    <property type="match status" value="1"/>
</dbReference>
<name>A0A1I2S4T1_9BACI</name>
<dbReference type="SUPFAM" id="SSF52540">
    <property type="entry name" value="P-loop containing nucleoside triphosphate hydrolases"/>
    <property type="match status" value="1"/>
</dbReference>
<feature type="transmembrane region" description="Helical" evidence="2">
    <location>
        <begin position="454"/>
        <end position="473"/>
    </location>
</feature>
<proteinExistence type="predicted"/>
<evidence type="ECO:0000259" key="3">
    <source>
        <dbReference type="Pfam" id="PF13514"/>
    </source>
</evidence>
<keyword evidence="2" id="KW-0472">Membrane</keyword>
<dbReference type="PANTHER" id="PTHR41259:SF1">
    <property type="entry name" value="DOUBLE-STRAND BREAK REPAIR RAD50 ATPASE, PUTATIVE-RELATED"/>
    <property type="match status" value="1"/>
</dbReference>
<feature type="domain" description="YhaN AAA" evidence="3">
    <location>
        <begin position="1"/>
        <end position="199"/>
    </location>
</feature>